<name>A0ABP8FXL8_9ACTN</name>
<evidence type="ECO:0000313" key="1">
    <source>
        <dbReference type="EMBL" id="GAA4312728.1"/>
    </source>
</evidence>
<reference evidence="2" key="1">
    <citation type="journal article" date="2019" name="Int. J. Syst. Evol. Microbiol.">
        <title>The Global Catalogue of Microorganisms (GCM) 10K type strain sequencing project: providing services to taxonomists for standard genome sequencing and annotation.</title>
        <authorList>
            <consortium name="The Broad Institute Genomics Platform"/>
            <consortium name="The Broad Institute Genome Sequencing Center for Infectious Disease"/>
            <person name="Wu L."/>
            <person name="Ma J."/>
        </authorList>
    </citation>
    <scope>NUCLEOTIDE SEQUENCE [LARGE SCALE GENOMIC DNA]</scope>
    <source>
        <strain evidence="2">JCM 31290</strain>
    </source>
</reference>
<proteinExistence type="predicted"/>
<gene>
    <name evidence="1" type="ORF">GCM10023086_33400</name>
</gene>
<dbReference type="Proteomes" id="UP001501115">
    <property type="component" value="Unassembled WGS sequence"/>
</dbReference>
<sequence length="67" mass="7299">MLTCRPLNGSFGVEVLGATLDTPEDDTQAREVVQALYGPQFQGESRAPAGLRRLVHRATARYAGRAR</sequence>
<protein>
    <submittedName>
        <fullName evidence="1">Uncharacterized protein</fullName>
    </submittedName>
</protein>
<accession>A0ABP8FXL8</accession>
<evidence type="ECO:0000313" key="2">
    <source>
        <dbReference type="Proteomes" id="UP001501115"/>
    </source>
</evidence>
<dbReference type="EMBL" id="BAABET010000004">
    <property type="protein sequence ID" value="GAA4312728.1"/>
    <property type="molecule type" value="Genomic_DNA"/>
</dbReference>
<organism evidence="1 2">
    <name type="scientific">Streptomyces venetus</name>
    <dbReference type="NCBI Taxonomy" id="1701086"/>
    <lineage>
        <taxon>Bacteria</taxon>
        <taxon>Bacillati</taxon>
        <taxon>Actinomycetota</taxon>
        <taxon>Actinomycetes</taxon>
        <taxon>Kitasatosporales</taxon>
        <taxon>Streptomycetaceae</taxon>
        <taxon>Streptomyces</taxon>
    </lineage>
</organism>
<comment type="caution">
    <text evidence="1">The sequence shown here is derived from an EMBL/GenBank/DDBJ whole genome shotgun (WGS) entry which is preliminary data.</text>
</comment>
<keyword evidence="2" id="KW-1185">Reference proteome</keyword>